<feature type="compositionally biased region" description="Basic and acidic residues" evidence="3">
    <location>
        <begin position="682"/>
        <end position="691"/>
    </location>
</feature>
<sequence>MPHFKVKAVYEYSSPHDDDLHFAEGQIITVTEEEDDAWYVGEFVDGNGTKHEGLFPKNFVEKYEPVAPPRPTRAPKQPPLEPPQPAAQEAVPAPREEPEPPKSKPPPVQIPDPAKSDASPLSPVSAKSIRSPVAHQEPPAAPKPAPVEPAVAAATPPVKKAPPPIAKKTDAFRDRLAMFNQGTAAPQPFKPSGAPTNFIRKPFVAPPPSRNAYVPPPREAPQVKSYRRDEDPEIAERRAQDQENAERAGLTVQSPAAAVGNAPEEDEQPKVLSLKERMALLQKQQQEQADRAAASLKEKPKRPPVKKRTESHEARGEENEGPPLEKVASGEQRERGSMDNTRPPRSSHGVKSPDPQASREVLSDANDADQSGAGETEDAEGTSTSVEEDDERAKHKASSGAPDAGDSQAVEQKEDDEDEEEEIDPETRRKQELRERMARLGGGFNPMMPGMNPFGAPMGGMPPKKKKAPEKKFTEESEHSPVPQQRIPMFPGMLPVKSPESENKQLQVEKEEDESHPITGVHEPEEVPDVEDVTSQHLQKTPTAEQLPPIPSERRPLPPPVPTGEHSSERGAAPPVPLSSRPMPPQPPIRSPSPGSESGDEISDAPPPQLAASPKIPSAVPVTKRSSYLASDEISGDFFDKRAVPQIPMGSPPFSPAGVVRPPPPPPPTGAPPSRQHTMDSIVRKVDREGETDYEGDYDTDIASGATHKDALKSHAREPSVDDSTLAGDDTPIRSPVTPSAPPPLPPSLPRAVPPPPPQSAPRTSMEAPRGAPPLPPVPPPTRDVQDDEDYDPYKYTPSSPRVAPPPAPRAAPPPPQGRPPPPSAPPSAPPMPPPIPPTHQENVEPEDEDDLYAPPSRKSHDRPPPPPPQAPPPQLAPLPPLVDRTAPVPPHDRAAPPLPPQESSLPRPSMGRKSLDANRTMQGGRASMDQPRPSASQEFIASDLDLGTSSHWWTQPNMPPPSVQGRKDIYYEMDESRSGDSVEKAVFVLYMDYSQTAITARFQANDVSNVQLQQRHDPPPARLRQDQLEAAHDQYGLRIAKDVESKQNTVVGNGTPHGLIDELLRPYNDALKPVGTRAFGALVYANLANASTQQYDEIRPGDIVSLRNAKFQGKHGAMHAKYSVEVGKPDHVGVVVEWDGKKRKVRVWEQGRESKKVKPESFRMEDLRSGEVRVWRVMGRSWCNTTTRILNSDNCVHLPPVESEYAILVLLQSSDITTKMSAPTATAAAAAASSSRGITVSLSYEEPLPAWMVGTTELLTGLLEEKQQEDRLLYSKHRFHHTPTIIYHADSHRTGIPPRLPARAQGSRPEPRHRPSQVALIPLREAGFWWVERLFREELI</sequence>
<feature type="compositionally biased region" description="Acidic residues" evidence="3">
    <location>
        <begin position="413"/>
        <end position="424"/>
    </location>
</feature>
<feature type="compositionally biased region" description="Basic and acidic residues" evidence="3">
    <location>
        <begin position="425"/>
        <end position="438"/>
    </location>
</feature>
<evidence type="ECO:0000256" key="3">
    <source>
        <dbReference type="SAM" id="MobiDB-lite"/>
    </source>
</evidence>
<feature type="compositionally biased region" description="Pro residues" evidence="3">
    <location>
        <begin position="771"/>
        <end position="782"/>
    </location>
</feature>
<keyword evidence="6" id="KW-1185">Reference proteome</keyword>
<evidence type="ECO:0000313" key="6">
    <source>
        <dbReference type="Proteomes" id="UP001280581"/>
    </source>
</evidence>
<organism evidence="5 6">
    <name type="scientific">Pseudopithomyces chartarum</name>
    <dbReference type="NCBI Taxonomy" id="1892770"/>
    <lineage>
        <taxon>Eukaryota</taxon>
        <taxon>Fungi</taxon>
        <taxon>Dikarya</taxon>
        <taxon>Ascomycota</taxon>
        <taxon>Pezizomycotina</taxon>
        <taxon>Dothideomycetes</taxon>
        <taxon>Pleosporomycetidae</taxon>
        <taxon>Pleosporales</taxon>
        <taxon>Massarineae</taxon>
        <taxon>Didymosphaeriaceae</taxon>
        <taxon>Pseudopithomyces</taxon>
    </lineage>
</organism>
<dbReference type="Proteomes" id="UP001280581">
    <property type="component" value="Unassembled WGS sequence"/>
</dbReference>
<dbReference type="InterPro" id="IPR001452">
    <property type="entry name" value="SH3_domain"/>
</dbReference>
<feature type="compositionally biased region" description="Basic and acidic residues" evidence="3">
    <location>
        <begin position="226"/>
        <end position="246"/>
    </location>
</feature>
<dbReference type="InterPro" id="IPR036028">
    <property type="entry name" value="SH3-like_dom_sf"/>
</dbReference>
<name>A0AAN6RIC4_9PLEO</name>
<gene>
    <name evidence="5" type="ORF">GRF29_69g887774</name>
</gene>
<feature type="domain" description="SH3" evidence="4">
    <location>
        <begin position="1"/>
        <end position="65"/>
    </location>
</feature>
<dbReference type="InterPro" id="IPR035552">
    <property type="entry name" value="Mti1_SH3"/>
</dbReference>
<feature type="compositionally biased region" description="Basic and acidic residues" evidence="3">
    <location>
        <begin position="499"/>
        <end position="516"/>
    </location>
</feature>
<dbReference type="PANTHER" id="PTHR46026:SF1">
    <property type="entry name" value="RHO-TYPE GUANINE NUCLEOTIDE EXCHANGE FACTOR, ISOFORM F"/>
    <property type="match status" value="1"/>
</dbReference>
<protein>
    <recommendedName>
        <fullName evidence="4">SH3 domain-containing protein</fullName>
    </recommendedName>
</protein>
<dbReference type="InterPro" id="IPR057402">
    <property type="entry name" value="AIM3_BBC1_C"/>
</dbReference>
<evidence type="ECO:0000259" key="4">
    <source>
        <dbReference type="PROSITE" id="PS50002"/>
    </source>
</evidence>
<dbReference type="SUPFAM" id="SSF50044">
    <property type="entry name" value="SH3-domain"/>
    <property type="match status" value="1"/>
</dbReference>
<feature type="compositionally biased region" description="Acidic residues" evidence="3">
    <location>
        <begin position="375"/>
        <end position="390"/>
    </location>
</feature>
<evidence type="ECO:0000256" key="1">
    <source>
        <dbReference type="ARBA" id="ARBA00022443"/>
    </source>
</evidence>
<feature type="compositionally biased region" description="Pro residues" evidence="3">
    <location>
        <begin position="204"/>
        <end position="219"/>
    </location>
</feature>
<comment type="caution">
    <text evidence="5">The sequence shown here is derived from an EMBL/GenBank/DDBJ whole genome shotgun (WGS) entry which is preliminary data.</text>
</comment>
<feature type="compositionally biased region" description="Basic and acidic residues" evidence="3">
    <location>
        <begin position="707"/>
        <end position="720"/>
    </location>
</feature>
<proteinExistence type="predicted"/>
<dbReference type="PROSITE" id="PS50002">
    <property type="entry name" value="SH3"/>
    <property type="match status" value="1"/>
</dbReference>
<feature type="region of interest" description="Disordered" evidence="3">
    <location>
        <begin position="641"/>
        <end position="936"/>
    </location>
</feature>
<evidence type="ECO:0000256" key="2">
    <source>
        <dbReference type="PROSITE-ProRule" id="PRU00192"/>
    </source>
</evidence>
<dbReference type="Pfam" id="PF25459">
    <property type="entry name" value="AIM3_BBC1_C"/>
    <property type="match status" value="1"/>
</dbReference>
<feature type="compositionally biased region" description="Low complexity" evidence="3">
    <location>
        <begin position="445"/>
        <end position="462"/>
    </location>
</feature>
<feature type="compositionally biased region" description="Pro residues" evidence="3">
    <location>
        <begin position="66"/>
        <end position="85"/>
    </location>
</feature>
<dbReference type="SMART" id="SM00326">
    <property type="entry name" value="SH3"/>
    <property type="match status" value="1"/>
</dbReference>
<feature type="compositionally biased region" description="Basic and acidic residues" evidence="3">
    <location>
        <begin position="307"/>
        <end position="318"/>
    </location>
</feature>
<feature type="compositionally biased region" description="Pro residues" evidence="3">
    <location>
        <begin position="739"/>
        <end position="760"/>
    </location>
</feature>
<dbReference type="CDD" id="cd11887">
    <property type="entry name" value="SH3_Bbc1"/>
    <property type="match status" value="1"/>
</dbReference>
<dbReference type="Gene3D" id="2.30.30.40">
    <property type="entry name" value="SH3 Domains"/>
    <property type="match status" value="1"/>
</dbReference>
<feature type="compositionally biased region" description="Pro residues" evidence="3">
    <location>
        <begin position="803"/>
        <end position="838"/>
    </location>
</feature>
<feature type="region of interest" description="Disordered" evidence="3">
    <location>
        <begin position="1297"/>
        <end position="1316"/>
    </location>
</feature>
<reference evidence="5 6" key="1">
    <citation type="submission" date="2021-02" db="EMBL/GenBank/DDBJ databases">
        <title>Genome assembly of Pseudopithomyces chartarum.</title>
        <authorList>
            <person name="Jauregui R."/>
            <person name="Singh J."/>
            <person name="Voisey C."/>
        </authorList>
    </citation>
    <scope>NUCLEOTIDE SEQUENCE [LARGE SCALE GENOMIC DNA]</scope>
    <source>
        <strain evidence="5 6">AGR01</strain>
    </source>
</reference>
<dbReference type="PANTHER" id="PTHR46026">
    <property type="entry name" value="RHO-TYPE GUANINE NUCLEOTIDE EXCHANGE FACTOR, ISOFORM F"/>
    <property type="match status" value="1"/>
</dbReference>
<feature type="region of interest" description="Disordered" evidence="3">
    <location>
        <begin position="61"/>
        <end position="626"/>
    </location>
</feature>
<dbReference type="EMBL" id="WVTA01000006">
    <property type="protein sequence ID" value="KAK3209134.1"/>
    <property type="molecule type" value="Genomic_DNA"/>
</dbReference>
<feature type="compositionally biased region" description="Low complexity" evidence="3">
    <location>
        <begin position="148"/>
        <end position="158"/>
    </location>
</feature>
<keyword evidence="1 2" id="KW-0728">SH3 domain</keyword>
<feature type="compositionally biased region" description="Basic and acidic residues" evidence="3">
    <location>
        <begin position="167"/>
        <end position="176"/>
    </location>
</feature>
<feature type="compositionally biased region" description="Pro residues" evidence="3">
    <location>
        <begin position="650"/>
        <end position="671"/>
    </location>
</feature>
<feature type="compositionally biased region" description="Pro residues" evidence="3">
    <location>
        <begin position="865"/>
        <end position="881"/>
    </location>
</feature>
<feature type="compositionally biased region" description="Polar residues" evidence="3">
    <location>
        <begin position="535"/>
        <end position="544"/>
    </location>
</feature>
<evidence type="ECO:0000313" key="5">
    <source>
        <dbReference type="EMBL" id="KAK3209134.1"/>
    </source>
</evidence>
<feature type="compositionally biased region" description="Pro residues" evidence="3">
    <location>
        <begin position="574"/>
        <end position="591"/>
    </location>
</feature>
<feature type="compositionally biased region" description="Basic and acidic residues" evidence="3">
    <location>
        <begin position="470"/>
        <end position="479"/>
    </location>
</feature>
<dbReference type="Pfam" id="PF00018">
    <property type="entry name" value="SH3_1"/>
    <property type="match status" value="1"/>
</dbReference>
<accession>A0AAN6RIC4</accession>